<dbReference type="PROSITE" id="PS00211">
    <property type="entry name" value="ABC_TRANSPORTER_1"/>
    <property type="match status" value="1"/>
</dbReference>
<reference evidence="14 15" key="3">
    <citation type="journal article" date="2008" name="BMC Genomics">
        <title>The genome of the versatile nitrogen fixer Azorhizobium caulinodans ORS571.</title>
        <authorList>
            <person name="Lee KB."/>
            <person name="Backer P.D."/>
            <person name="Aono T."/>
            <person name="Liu CT."/>
            <person name="Suzuki S."/>
            <person name="Suzuki T."/>
            <person name="Kaneko T."/>
            <person name="Yamada M."/>
            <person name="Tabata S."/>
            <person name="Kupfer D.M."/>
            <person name="Najar F.Z."/>
            <person name="Wiley G.B."/>
            <person name="Roe B."/>
            <person name="Binnewies T.T."/>
            <person name="Ussery D.W."/>
            <person name="D'Haeze W."/>
            <person name="Herder J.D."/>
            <person name="Gevers D."/>
            <person name="Vereecke D."/>
            <person name="Holsters M."/>
            <person name="Oyaizu H."/>
        </authorList>
    </citation>
    <scope>NUCLEOTIDE SEQUENCE [LARGE SCALE GENOMIC DNA]</scope>
    <source>
        <strain evidence="15">ATCC 43989 / DSM 5975 / JCM 20966 / LMG 6465 / NBRC 14845 / NCIMB 13405 / ORS 571</strain>
    </source>
</reference>
<reference evidence="14 15" key="1">
    <citation type="journal article" date="2007" name="Appl. Environ. Microbiol.">
        <title>Rhizobial factors required for stem nodule maturation and maintenance in Sesbania rostrata-Azorhizobium caulinodans ORS571 symbiosis.</title>
        <authorList>
            <person name="Suzuki S."/>
            <person name="Aono T."/>
            <person name="Lee KB."/>
            <person name="Suzuki T."/>
            <person name="Liu CT."/>
            <person name="Miwa H."/>
            <person name="Wakao S."/>
            <person name="Iki T."/>
            <person name="Oyaizu H."/>
        </authorList>
    </citation>
    <scope>NUCLEOTIDE SEQUENCE [LARGE SCALE GENOMIC DNA]</scope>
    <source>
        <strain evidence="15">ATCC 43989 / DSM 5975 / JCM 20966 / LMG 6465 / NBRC 14845 / NCIMB 13405 / ORS 571</strain>
    </source>
</reference>
<dbReference type="InterPro" id="IPR017871">
    <property type="entry name" value="ABC_transporter-like_CS"/>
</dbReference>
<dbReference type="GO" id="GO:0140359">
    <property type="term" value="F:ABC-type transporter activity"/>
    <property type="evidence" value="ECO:0007669"/>
    <property type="project" value="InterPro"/>
</dbReference>
<dbReference type="Pfam" id="PF00005">
    <property type="entry name" value="ABC_tran"/>
    <property type="match status" value="1"/>
</dbReference>
<evidence type="ECO:0000256" key="4">
    <source>
        <dbReference type="ARBA" id="ARBA00022505"/>
    </source>
</evidence>
<keyword evidence="5" id="KW-0997">Cell inner membrane</keyword>
<reference evidence="14 15" key="6">
    <citation type="journal article" date="2011" name="Appl. Environ. Microbiol.">
        <title>Involvement of the azorhizobial chromosome partition gene (parA) in the onset of bacteroid differentiation during Sesbania rostrata stem nodule development.</title>
        <authorList>
            <person name="Liu CT."/>
            <person name="Lee KB."/>
            <person name="Wang YS."/>
            <person name="Peng MH."/>
            <person name="Lee KT."/>
            <person name="Suzuki S."/>
            <person name="Suzuki T."/>
            <person name="Oyaizu H."/>
        </authorList>
    </citation>
    <scope>NUCLEOTIDE SEQUENCE [LARGE SCALE GENOMIC DNA]</scope>
    <source>
        <strain evidence="15">ATCC 43989 / DSM 5975 / JCM 20966 / LMG 6465 / NBRC 14845 / NCIMB 13405 / ORS 571</strain>
    </source>
</reference>
<dbReference type="InterPro" id="IPR003439">
    <property type="entry name" value="ABC_transporter-like_ATP-bd"/>
</dbReference>
<proteinExistence type="inferred from homology"/>
<dbReference type="HOGENOM" id="CLU_000604_1_1_5"/>
<dbReference type="PANTHER" id="PTHR43514">
    <property type="entry name" value="ABC TRANSPORTER I FAMILY MEMBER 10"/>
    <property type="match status" value="1"/>
</dbReference>
<dbReference type="EMBL" id="AP009384">
    <property type="protein sequence ID" value="BAF88368.1"/>
    <property type="molecule type" value="Genomic_DNA"/>
</dbReference>
<dbReference type="KEGG" id="azc:AZC_2370"/>
<keyword evidence="7 14" id="KW-0067">ATP-binding</keyword>
<name>A8I669_AZOC5</name>
<dbReference type="Gene3D" id="2.40.50.100">
    <property type="match status" value="1"/>
</dbReference>
<dbReference type="AlphaFoldDB" id="A8I669"/>
<dbReference type="InterPro" id="IPR050334">
    <property type="entry name" value="Molybdenum_import_ModC"/>
</dbReference>
<evidence type="ECO:0000256" key="1">
    <source>
        <dbReference type="ARBA" id="ARBA00005417"/>
    </source>
</evidence>
<dbReference type="PANTHER" id="PTHR43514:SF4">
    <property type="entry name" value="ABC TRANSPORTER I FAMILY MEMBER 10"/>
    <property type="match status" value="1"/>
</dbReference>
<dbReference type="InterPro" id="IPR003593">
    <property type="entry name" value="AAA+_ATPase"/>
</dbReference>
<evidence type="ECO:0000259" key="13">
    <source>
        <dbReference type="PROSITE" id="PS51866"/>
    </source>
</evidence>
<feature type="region of interest" description="Disordered" evidence="11">
    <location>
        <begin position="364"/>
        <end position="391"/>
    </location>
</feature>
<comment type="similarity">
    <text evidence="1">Belongs to the ABC transporter superfamily.</text>
</comment>
<dbReference type="GO" id="GO:0015098">
    <property type="term" value="F:molybdate ion transmembrane transporter activity"/>
    <property type="evidence" value="ECO:0007669"/>
    <property type="project" value="InterPro"/>
</dbReference>
<evidence type="ECO:0000256" key="11">
    <source>
        <dbReference type="SAM" id="MobiDB-lite"/>
    </source>
</evidence>
<evidence type="ECO:0000313" key="15">
    <source>
        <dbReference type="Proteomes" id="UP000000270"/>
    </source>
</evidence>
<dbReference type="NCBIfam" id="TIGR02142">
    <property type="entry name" value="modC_ABC"/>
    <property type="match status" value="1"/>
</dbReference>
<dbReference type="Proteomes" id="UP000000270">
    <property type="component" value="Chromosome"/>
</dbReference>
<dbReference type="InterPro" id="IPR004606">
    <property type="entry name" value="Mop_domain"/>
</dbReference>
<reference evidence="14 15" key="5">
    <citation type="journal article" date="2010" name="Appl. Environ. Microbiol.">
        <title>phrR-like gene praR of Azorhizobium caulinodans ORS571 is essential for symbiosis with Sesbania rostrata and is involved in expression of reb genes.</title>
        <authorList>
            <person name="Akiba N."/>
            <person name="Aono T."/>
            <person name="Toyazaki H."/>
            <person name="Sato S."/>
            <person name="Oyaizu H."/>
        </authorList>
    </citation>
    <scope>NUCLEOTIDE SEQUENCE [LARGE SCALE GENOMIC DNA]</scope>
    <source>
        <strain evidence="15">ATCC 43989 / DSM 5975 / JCM 20966 / LMG 6465 / NBRC 14845 / NCIMB 13405 / ORS 571</strain>
    </source>
</reference>
<keyword evidence="15" id="KW-1185">Reference proteome</keyword>
<dbReference type="PROSITE" id="PS51866">
    <property type="entry name" value="MOP"/>
    <property type="match status" value="1"/>
</dbReference>
<dbReference type="GO" id="GO:0016020">
    <property type="term" value="C:membrane"/>
    <property type="evidence" value="ECO:0007669"/>
    <property type="project" value="InterPro"/>
</dbReference>
<keyword evidence="9" id="KW-0472">Membrane</keyword>
<dbReference type="RefSeq" id="WP_012170896.1">
    <property type="nucleotide sequence ID" value="NC_009937.1"/>
</dbReference>
<gene>
    <name evidence="14" type="primary">modC</name>
    <name evidence="14" type="ordered locus">AZC_2370</name>
</gene>
<dbReference type="STRING" id="438753.AZC_2370"/>
<evidence type="ECO:0000256" key="9">
    <source>
        <dbReference type="ARBA" id="ARBA00023136"/>
    </source>
</evidence>
<dbReference type="InterPro" id="IPR005116">
    <property type="entry name" value="Transp-assoc_OB_typ1"/>
</dbReference>
<dbReference type="InterPro" id="IPR008995">
    <property type="entry name" value="Mo/tungstate-bd_C_term_dom"/>
</dbReference>
<reference evidence="14 15" key="4">
    <citation type="journal article" date="2009" name="Appl. Environ. Microbiol.">
        <title>Comparative genome-wide transcriptional profiling of Azorhizobium caulinodans ORS571 grown under free-living and symbiotic conditions.</title>
        <authorList>
            <person name="Tsukada S."/>
            <person name="Aono T."/>
            <person name="Akiba N."/>
            <person name="Lee KB."/>
            <person name="Liu CT."/>
            <person name="Toyazaki H."/>
            <person name="Oyaizu H."/>
        </authorList>
    </citation>
    <scope>NUCLEOTIDE SEQUENCE [LARGE SCALE GENOMIC DNA]</scope>
    <source>
        <strain evidence="15">ATCC 43989 / DSM 5975 / JCM 20966 / LMG 6465 / NBRC 14845 / NCIMB 13405 / ORS 571</strain>
    </source>
</reference>
<reference evidence="15" key="2">
    <citation type="submission" date="2007-04" db="EMBL/GenBank/DDBJ databases">
        <title>Complete genome sequence of the nitrogen-fixing bacterium Azorhizobium caulinodans ORS571.</title>
        <authorList>
            <person name="Lee K.B."/>
            <person name="Backer P.D."/>
            <person name="Aono T."/>
            <person name="Liu C.T."/>
            <person name="Suzuki S."/>
            <person name="Suzuki T."/>
            <person name="Kaneko T."/>
            <person name="Yamada M."/>
            <person name="Tabata S."/>
            <person name="Kupfer D.M."/>
            <person name="Najar F.Z."/>
            <person name="Wiley G.B."/>
            <person name="Roe B."/>
            <person name="Binnewies T."/>
            <person name="Ussery D."/>
            <person name="Vereecke D."/>
            <person name="Gevers D."/>
            <person name="Holsters M."/>
            <person name="Oyaizu H."/>
        </authorList>
    </citation>
    <scope>NUCLEOTIDE SEQUENCE [LARGE SCALE GENOMIC DNA]</scope>
    <source>
        <strain evidence="15">ATCC 43989 / DSM 5975 / JCM 20966 / LMG 6465 / NBRC 14845 / NCIMB 13405 / ORS 571</strain>
    </source>
</reference>
<evidence type="ECO:0000256" key="2">
    <source>
        <dbReference type="ARBA" id="ARBA00022448"/>
    </source>
</evidence>
<dbReference type="GO" id="GO:0005524">
    <property type="term" value="F:ATP binding"/>
    <property type="evidence" value="ECO:0007669"/>
    <property type="project" value="UniProtKB-KW"/>
</dbReference>
<keyword evidence="3" id="KW-1003">Cell membrane</keyword>
<dbReference type="PROSITE" id="PS50893">
    <property type="entry name" value="ABC_TRANSPORTER_2"/>
    <property type="match status" value="1"/>
</dbReference>
<feature type="domain" description="Mop" evidence="13">
    <location>
        <begin position="293"/>
        <end position="359"/>
    </location>
</feature>
<keyword evidence="6" id="KW-0547">Nucleotide-binding</keyword>
<dbReference type="Pfam" id="PF03459">
    <property type="entry name" value="TOBE"/>
    <property type="match status" value="1"/>
</dbReference>
<dbReference type="SMART" id="SM00382">
    <property type="entry name" value="AAA"/>
    <property type="match status" value="1"/>
</dbReference>
<dbReference type="Gene3D" id="3.40.50.300">
    <property type="entry name" value="P-loop containing nucleotide triphosphate hydrolases"/>
    <property type="match status" value="1"/>
</dbReference>
<evidence type="ECO:0000256" key="7">
    <source>
        <dbReference type="ARBA" id="ARBA00022840"/>
    </source>
</evidence>
<dbReference type="SUPFAM" id="SSF50331">
    <property type="entry name" value="MOP-like"/>
    <property type="match status" value="1"/>
</dbReference>
<dbReference type="GO" id="GO:0016887">
    <property type="term" value="F:ATP hydrolysis activity"/>
    <property type="evidence" value="ECO:0007669"/>
    <property type="project" value="InterPro"/>
</dbReference>
<evidence type="ECO:0000256" key="5">
    <source>
        <dbReference type="ARBA" id="ARBA00022519"/>
    </source>
</evidence>
<evidence type="ECO:0000256" key="6">
    <source>
        <dbReference type="ARBA" id="ARBA00022741"/>
    </source>
</evidence>
<accession>A8I669</accession>
<evidence type="ECO:0000313" key="14">
    <source>
        <dbReference type="EMBL" id="BAF88368.1"/>
    </source>
</evidence>
<dbReference type="InterPro" id="IPR011868">
    <property type="entry name" value="ModC_ABC_ATP-bd"/>
</dbReference>
<evidence type="ECO:0000256" key="10">
    <source>
        <dbReference type="PROSITE-ProRule" id="PRU01213"/>
    </source>
</evidence>
<protein>
    <submittedName>
        <fullName evidence="14">Molybdenum import ATP-binding protein</fullName>
    </submittedName>
</protein>
<evidence type="ECO:0000256" key="3">
    <source>
        <dbReference type="ARBA" id="ARBA00022475"/>
    </source>
</evidence>
<evidence type="ECO:0000259" key="12">
    <source>
        <dbReference type="PROSITE" id="PS50893"/>
    </source>
</evidence>
<dbReference type="InterPro" id="IPR027417">
    <property type="entry name" value="P-loop_NTPase"/>
</dbReference>
<keyword evidence="2" id="KW-0813">Transport</keyword>
<evidence type="ECO:0000256" key="8">
    <source>
        <dbReference type="ARBA" id="ARBA00022967"/>
    </source>
</evidence>
<organism evidence="14 15">
    <name type="scientific">Azorhizobium caulinodans (strain ATCC 43989 / DSM 5975 / JCM 20966 / LMG 6465 / NBRC 14845 / NCIMB 13405 / ORS 571)</name>
    <dbReference type="NCBI Taxonomy" id="438753"/>
    <lineage>
        <taxon>Bacteria</taxon>
        <taxon>Pseudomonadati</taxon>
        <taxon>Pseudomonadota</taxon>
        <taxon>Alphaproteobacteria</taxon>
        <taxon>Hyphomicrobiales</taxon>
        <taxon>Xanthobacteraceae</taxon>
        <taxon>Azorhizobium</taxon>
    </lineage>
</organism>
<feature type="domain" description="ABC transporter" evidence="12">
    <location>
        <begin position="1"/>
        <end position="233"/>
    </location>
</feature>
<dbReference type="SUPFAM" id="SSF52540">
    <property type="entry name" value="P-loop containing nucleoside triphosphate hydrolases"/>
    <property type="match status" value="1"/>
</dbReference>
<sequence length="391" mass="42147">MIEIDVALTRSSSFRLAARFVAPEKGITSLFGRSGAGKSTIIHMVAGTVRPDSGSIRIGDTVFFDAARGIDLAMERRRVGYVFQDARLFPHMRVETNLRYGERRAKGEKRIGFDAVVGMLGIGHLLGRRPHTLSGGERQRVAIGRALLAQPRLLLMDEPLAALDEQRKAEILPYLEVLRDELKLPILYVSHAIEEVLRLSDMVVAMADGGVVAAGSVADVMSQPALLPVVGRFDLGTIVDCTVAAHDTHYALSSLAFPDGELRVPLVDLPLGAPARARIRSRDVALSLSRPMDVSVTNRIAGKVSDIRREEGPYADVGVDLGHVTLRALVTVESVNRLALEPGMPVWVMIKAVAVDSRSPLFAAPADGPFSPPGTPALRLVEPDNPSQANA</sequence>
<keyword evidence="8" id="KW-1278">Translocase</keyword>
<dbReference type="eggNOG" id="COG4148">
    <property type="taxonomic scope" value="Bacteria"/>
</dbReference>
<keyword evidence="4 10" id="KW-0500">Molybdenum</keyword>